<evidence type="ECO:0000256" key="5">
    <source>
        <dbReference type="SAM" id="Phobius"/>
    </source>
</evidence>
<keyword evidence="5" id="KW-0812">Transmembrane</keyword>
<dbReference type="GO" id="GO:0016765">
    <property type="term" value="F:transferase activity, transferring alkyl or aryl (other than methyl) groups"/>
    <property type="evidence" value="ECO:0007669"/>
    <property type="project" value="InterPro"/>
</dbReference>
<gene>
    <name evidence="6" type="primary">carRA_5</name>
</gene>
<dbReference type="EMBL" id="GFXV01007060">
    <property type="protein sequence ID" value="MBW18865.1"/>
    <property type="molecule type" value="Transcribed_RNA"/>
</dbReference>
<comment type="catalytic activity">
    <reaction evidence="1">
        <text>2 (2E,6E,10E)-geranylgeranyl diphosphate = 15-cis-phytoene + 2 diphosphate</text>
        <dbReference type="Rhea" id="RHEA:34475"/>
        <dbReference type="ChEBI" id="CHEBI:27787"/>
        <dbReference type="ChEBI" id="CHEBI:33019"/>
        <dbReference type="ChEBI" id="CHEBI:58756"/>
        <dbReference type="EC" id="2.5.1.32"/>
    </reaction>
</comment>
<dbReference type="InterPro" id="IPR019845">
    <property type="entry name" value="Squalene/phytoene_synthase_CS"/>
</dbReference>
<feature type="transmembrane region" description="Helical" evidence="5">
    <location>
        <begin position="119"/>
        <end position="137"/>
    </location>
</feature>
<name>A0A2H8TX41_9HEMI</name>
<evidence type="ECO:0000256" key="1">
    <source>
        <dbReference type="ARBA" id="ARBA00001805"/>
    </source>
</evidence>
<feature type="transmembrane region" description="Helical" evidence="5">
    <location>
        <begin position="171"/>
        <end position="190"/>
    </location>
</feature>
<dbReference type="PROSITE" id="PS01045">
    <property type="entry name" value="SQUALEN_PHYTOEN_SYN_2"/>
    <property type="match status" value="1"/>
</dbReference>
<evidence type="ECO:0000256" key="2">
    <source>
        <dbReference type="ARBA" id="ARBA00012396"/>
    </source>
</evidence>
<evidence type="ECO:0000313" key="6">
    <source>
        <dbReference type="EMBL" id="MBW18865.1"/>
    </source>
</evidence>
<feature type="transmembrane region" description="Helical" evidence="5">
    <location>
        <begin position="143"/>
        <end position="162"/>
    </location>
</feature>
<keyword evidence="5" id="KW-1133">Transmembrane helix</keyword>
<accession>A0A2H8TX41</accession>
<feature type="transmembrane region" description="Helical" evidence="5">
    <location>
        <begin position="408"/>
        <end position="428"/>
    </location>
</feature>
<protein>
    <recommendedName>
        <fullName evidence="2">15-cis-phytoene synthase</fullName>
        <ecNumber evidence="2">2.5.1.32</ecNumber>
    </recommendedName>
</protein>
<dbReference type="Gene3D" id="1.10.600.10">
    <property type="entry name" value="Farnesyl Diphosphate Synthase"/>
    <property type="match status" value="1"/>
</dbReference>
<proteinExistence type="predicted"/>
<dbReference type="InterPro" id="IPR008949">
    <property type="entry name" value="Isoprenoid_synthase_dom_sf"/>
</dbReference>
<dbReference type="OrthoDB" id="6600518at2759"/>
<dbReference type="SFLD" id="SFLDS00005">
    <property type="entry name" value="Isoprenoid_Synthase_Type_I"/>
    <property type="match status" value="1"/>
</dbReference>
<feature type="transmembrane region" description="Helical" evidence="5">
    <location>
        <begin position="202"/>
        <end position="223"/>
    </location>
</feature>
<feature type="transmembrane region" description="Helical" evidence="5">
    <location>
        <begin position="41"/>
        <end position="60"/>
    </location>
</feature>
<evidence type="ECO:0000256" key="3">
    <source>
        <dbReference type="ARBA" id="ARBA00022679"/>
    </source>
</evidence>
<reference evidence="6" key="1">
    <citation type="submission" date="2017-10" db="EMBL/GenBank/DDBJ databases">
        <title>Transcriptome Assembly of Sugarcane Aphid Adults.</title>
        <authorList>
            <person name="Scully E.D."/>
            <person name="Palmer N.A."/>
            <person name="Geib S.M."/>
            <person name="Sarath G."/>
            <person name="Sattler S.E."/>
        </authorList>
    </citation>
    <scope>NUCLEOTIDE SEQUENCE</scope>
    <source>
        <tissue evidence="6">Whole body</tissue>
    </source>
</reference>
<dbReference type="Pfam" id="PF00494">
    <property type="entry name" value="SQS_PSY"/>
    <property type="match status" value="1"/>
</dbReference>
<dbReference type="InterPro" id="IPR002060">
    <property type="entry name" value="Squ/phyt_synthse"/>
</dbReference>
<feature type="transmembrane region" description="Helical" evidence="5">
    <location>
        <begin position="80"/>
        <end position="98"/>
    </location>
</feature>
<feature type="transmembrane region" description="Helical" evidence="5">
    <location>
        <begin position="12"/>
        <end position="29"/>
    </location>
</feature>
<dbReference type="SUPFAM" id="SSF48576">
    <property type="entry name" value="Terpenoid synthases"/>
    <property type="match status" value="1"/>
</dbReference>
<dbReference type="SFLD" id="SFLDG01018">
    <property type="entry name" value="Squalene/Phytoene_Synthase_Lik"/>
    <property type="match status" value="1"/>
</dbReference>
<dbReference type="PANTHER" id="PTHR31480">
    <property type="entry name" value="BIFUNCTIONAL LYCOPENE CYCLASE/PHYTOENE SYNTHASE"/>
    <property type="match status" value="1"/>
</dbReference>
<dbReference type="AlphaFoldDB" id="A0A2H8TX41"/>
<organism evidence="6">
    <name type="scientific">Melanaphis sacchari</name>
    <dbReference type="NCBI Taxonomy" id="742174"/>
    <lineage>
        <taxon>Eukaryota</taxon>
        <taxon>Metazoa</taxon>
        <taxon>Ecdysozoa</taxon>
        <taxon>Arthropoda</taxon>
        <taxon>Hexapoda</taxon>
        <taxon>Insecta</taxon>
        <taxon>Pterygota</taxon>
        <taxon>Neoptera</taxon>
        <taxon>Paraneoptera</taxon>
        <taxon>Hemiptera</taxon>
        <taxon>Sternorrhyncha</taxon>
        <taxon>Aphidomorpha</taxon>
        <taxon>Aphidoidea</taxon>
        <taxon>Aphididae</taxon>
        <taxon>Aphidini</taxon>
        <taxon>Melanaphis</taxon>
    </lineage>
</organism>
<dbReference type="EC" id="2.5.1.32" evidence="2"/>
<keyword evidence="4" id="KW-0125">Carotenoid biosynthesis</keyword>
<sequence length="587" mass="68114">MEMLPDQRIYLSYTLPIIGVLTLITRPCINRLEIFKIGSISVLAVLYAIPLYIYYVYIKARMYSPESILAVIGNVPIEEYIHVVVQTILTLLWSLIFIQWSIPCLSFNCDKYSYQLIRWLPISLLSTVMVTGYMMVVLTQENFYLGCILCWASPAIMLMWYGTGNFFVKKIIPLLIAIAGPTLYMCWINRMTVKDDKDMGELALKEVFFLITNLMVVLAGSCFDKAYGMIITYSLEFPHQFSVSWRFVRQMLRAFATSEYSMPSEVVEDIKANIKVLNTSNAFGTSNYLFHVGIRLDLIILYSFCRVTDEMFDNKTDEKKKKVKLDLSKQFISEIFADRKSDYEVKKVPQKLNIDWQKYESEFTDVELSSYRAVSRIAFFLPRKPFEELFTGYQWDLDFTLVQNEKDLMLYTTYVAGSIGALCVYVFIYRYGNDIDDLYDKADYLTKCAYKIGQGLQLVNIARDLVTDSETLGRCYFPAEYMDDEKEDLRILCQEKNPRSLGNKKLKKYCSKMIQLANKKQFESMGAIKYLPQDLVGSVLAATEIYRELIDVIQSCPIYPTRATIPKWSKLLIVLNSFYIKSIQYIF</sequence>
<keyword evidence="5" id="KW-0472">Membrane</keyword>
<evidence type="ECO:0000256" key="4">
    <source>
        <dbReference type="ARBA" id="ARBA00022746"/>
    </source>
</evidence>
<dbReference type="GO" id="GO:0016117">
    <property type="term" value="P:carotenoid biosynthetic process"/>
    <property type="evidence" value="ECO:0007669"/>
    <property type="project" value="UniProtKB-KW"/>
</dbReference>
<keyword evidence="3" id="KW-0808">Transferase</keyword>